<dbReference type="PRINTS" id="PR00081">
    <property type="entry name" value="GDHRDH"/>
</dbReference>
<dbReference type="SUPFAM" id="SSF51735">
    <property type="entry name" value="NAD(P)-binding Rossmann-fold domains"/>
    <property type="match status" value="1"/>
</dbReference>
<comment type="similarity">
    <text evidence="1 3">Belongs to the short-chain dehydrogenases/reductases (SDR) family.</text>
</comment>
<comment type="caution">
    <text evidence="4">The sequence shown here is derived from an EMBL/GenBank/DDBJ whole genome shotgun (WGS) entry which is preliminary data.</text>
</comment>
<dbReference type="CDD" id="cd05233">
    <property type="entry name" value="SDR_c"/>
    <property type="match status" value="1"/>
</dbReference>
<dbReference type="PANTHER" id="PTHR43477">
    <property type="entry name" value="DIHYDROANTICAPSIN 7-DEHYDROGENASE"/>
    <property type="match status" value="1"/>
</dbReference>
<protein>
    <recommendedName>
        <fullName evidence="6">3-oxoacyl-[acyl-carrier protein] reductase</fullName>
    </recommendedName>
</protein>
<name>A0ABN2CKM0_9ACTN</name>
<dbReference type="InterPro" id="IPR002347">
    <property type="entry name" value="SDR_fam"/>
</dbReference>
<dbReference type="InterPro" id="IPR051122">
    <property type="entry name" value="SDR_DHRS6-like"/>
</dbReference>
<accession>A0ABN2CKM0</accession>
<proteinExistence type="inferred from homology"/>
<evidence type="ECO:0000313" key="5">
    <source>
        <dbReference type="Proteomes" id="UP001500393"/>
    </source>
</evidence>
<evidence type="ECO:0000256" key="2">
    <source>
        <dbReference type="ARBA" id="ARBA00023002"/>
    </source>
</evidence>
<organism evidence="4 5">
    <name type="scientific">Kribbella sancticallisti</name>
    <dbReference type="NCBI Taxonomy" id="460087"/>
    <lineage>
        <taxon>Bacteria</taxon>
        <taxon>Bacillati</taxon>
        <taxon>Actinomycetota</taxon>
        <taxon>Actinomycetes</taxon>
        <taxon>Propionibacteriales</taxon>
        <taxon>Kribbellaceae</taxon>
        <taxon>Kribbella</taxon>
    </lineage>
</organism>
<dbReference type="PRINTS" id="PR00080">
    <property type="entry name" value="SDRFAMILY"/>
</dbReference>
<evidence type="ECO:0000313" key="4">
    <source>
        <dbReference type="EMBL" id="GAA1560221.1"/>
    </source>
</evidence>
<dbReference type="InterPro" id="IPR036291">
    <property type="entry name" value="NAD(P)-bd_dom_sf"/>
</dbReference>
<sequence>MEAIRAAGGEADGFTADLADPELIPALVHGIERVFGQIDILVNHAATVAPLGPVTTLDPAAVLRALTLNVASAVALAGAVIPPMTRQGWGRIANVCSSVGHLVSWPGGNVYAACVAALDAHSVNLAEELAGTGITVNVLRAQWAGTALRTWLAGIDPDAVDDPLIRRFVLHQTGLGTVDSDRSAATLLDHLVTTQTGRVWSAAPTD</sequence>
<evidence type="ECO:0000256" key="3">
    <source>
        <dbReference type="RuleBase" id="RU000363"/>
    </source>
</evidence>
<reference evidence="4 5" key="1">
    <citation type="journal article" date="2019" name="Int. J. Syst. Evol. Microbiol.">
        <title>The Global Catalogue of Microorganisms (GCM) 10K type strain sequencing project: providing services to taxonomists for standard genome sequencing and annotation.</title>
        <authorList>
            <consortium name="The Broad Institute Genomics Platform"/>
            <consortium name="The Broad Institute Genome Sequencing Center for Infectious Disease"/>
            <person name="Wu L."/>
            <person name="Ma J."/>
        </authorList>
    </citation>
    <scope>NUCLEOTIDE SEQUENCE [LARGE SCALE GENOMIC DNA]</scope>
    <source>
        <strain evidence="4 5">JCM 14969</strain>
    </source>
</reference>
<dbReference type="Gene3D" id="3.40.50.720">
    <property type="entry name" value="NAD(P)-binding Rossmann-like Domain"/>
    <property type="match status" value="1"/>
</dbReference>
<dbReference type="Pfam" id="PF00106">
    <property type="entry name" value="adh_short"/>
    <property type="match status" value="1"/>
</dbReference>
<evidence type="ECO:0000256" key="1">
    <source>
        <dbReference type="ARBA" id="ARBA00006484"/>
    </source>
</evidence>
<keyword evidence="2" id="KW-0560">Oxidoreductase</keyword>
<keyword evidence="5" id="KW-1185">Reference proteome</keyword>
<dbReference type="PANTHER" id="PTHR43477:SF1">
    <property type="entry name" value="DIHYDROANTICAPSIN 7-DEHYDROGENASE"/>
    <property type="match status" value="1"/>
</dbReference>
<dbReference type="EMBL" id="BAAAOS010000008">
    <property type="protein sequence ID" value="GAA1560221.1"/>
    <property type="molecule type" value="Genomic_DNA"/>
</dbReference>
<evidence type="ECO:0008006" key="6">
    <source>
        <dbReference type="Google" id="ProtNLM"/>
    </source>
</evidence>
<dbReference type="Proteomes" id="UP001500393">
    <property type="component" value="Unassembled WGS sequence"/>
</dbReference>
<gene>
    <name evidence="4" type="ORF">GCM10009789_11880</name>
</gene>